<accession>A0AAV7NLX1</accession>
<feature type="region of interest" description="Disordered" evidence="1">
    <location>
        <begin position="51"/>
        <end position="81"/>
    </location>
</feature>
<comment type="caution">
    <text evidence="2">The sequence shown here is derived from an EMBL/GenBank/DDBJ whole genome shotgun (WGS) entry which is preliminary data.</text>
</comment>
<dbReference type="Proteomes" id="UP001066276">
    <property type="component" value="Chromosome 8"/>
</dbReference>
<reference evidence="2" key="1">
    <citation type="journal article" date="2022" name="bioRxiv">
        <title>Sequencing and chromosome-scale assembly of the giantPleurodeles waltlgenome.</title>
        <authorList>
            <person name="Brown T."/>
            <person name="Elewa A."/>
            <person name="Iarovenko S."/>
            <person name="Subramanian E."/>
            <person name="Araus A.J."/>
            <person name="Petzold A."/>
            <person name="Susuki M."/>
            <person name="Suzuki K.-i.T."/>
            <person name="Hayashi T."/>
            <person name="Toyoda A."/>
            <person name="Oliveira C."/>
            <person name="Osipova E."/>
            <person name="Leigh N.D."/>
            <person name="Simon A."/>
            <person name="Yun M.H."/>
        </authorList>
    </citation>
    <scope>NUCLEOTIDE SEQUENCE</scope>
    <source>
        <strain evidence="2">20211129_DDA</strain>
        <tissue evidence="2">Liver</tissue>
    </source>
</reference>
<evidence type="ECO:0000313" key="2">
    <source>
        <dbReference type="EMBL" id="KAJ1115654.1"/>
    </source>
</evidence>
<keyword evidence="3" id="KW-1185">Reference proteome</keyword>
<evidence type="ECO:0000256" key="1">
    <source>
        <dbReference type="SAM" id="MobiDB-lite"/>
    </source>
</evidence>
<name>A0AAV7NLX1_PLEWA</name>
<protein>
    <submittedName>
        <fullName evidence="2">Uncharacterized protein</fullName>
    </submittedName>
</protein>
<evidence type="ECO:0000313" key="3">
    <source>
        <dbReference type="Proteomes" id="UP001066276"/>
    </source>
</evidence>
<dbReference type="EMBL" id="JANPWB010000012">
    <property type="protein sequence ID" value="KAJ1115654.1"/>
    <property type="molecule type" value="Genomic_DNA"/>
</dbReference>
<organism evidence="2 3">
    <name type="scientific">Pleurodeles waltl</name>
    <name type="common">Iberian ribbed newt</name>
    <dbReference type="NCBI Taxonomy" id="8319"/>
    <lineage>
        <taxon>Eukaryota</taxon>
        <taxon>Metazoa</taxon>
        <taxon>Chordata</taxon>
        <taxon>Craniata</taxon>
        <taxon>Vertebrata</taxon>
        <taxon>Euteleostomi</taxon>
        <taxon>Amphibia</taxon>
        <taxon>Batrachia</taxon>
        <taxon>Caudata</taxon>
        <taxon>Salamandroidea</taxon>
        <taxon>Salamandridae</taxon>
        <taxon>Pleurodelinae</taxon>
        <taxon>Pleurodeles</taxon>
    </lineage>
</organism>
<proteinExistence type="predicted"/>
<dbReference type="AlphaFoldDB" id="A0AAV7NLX1"/>
<gene>
    <name evidence="2" type="ORF">NDU88_003876</name>
</gene>
<sequence length="159" mass="16547">MGAPGKGHQSPAPDCVLHAGASPAPKSLVCLGVRTPVALPLLSGRKRALQALNPPRGRAQDAAGEGPALRPRPPPTPLRAPIECRAGRSSCYGSSAARLRALTGQHKAHGGTPHFGAKQRFIGPGHPLHQDLLDSLVFCDTTSKVAASLEPRTSKRESI</sequence>